<dbReference type="Gene3D" id="1.25.40.10">
    <property type="entry name" value="Tetratricopeptide repeat domain"/>
    <property type="match status" value="1"/>
</dbReference>
<dbReference type="Proteomes" id="UP000308652">
    <property type="component" value="Unassembled WGS sequence"/>
</dbReference>
<reference evidence="1 2" key="1">
    <citation type="journal article" date="2019" name="Nat. Ecol. Evol.">
        <title>Megaphylogeny resolves global patterns of mushroom evolution.</title>
        <authorList>
            <person name="Varga T."/>
            <person name="Krizsan K."/>
            <person name="Foldi C."/>
            <person name="Dima B."/>
            <person name="Sanchez-Garcia M."/>
            <person name="Sanchez-Ramirez S."/>
            <person name="Szollosi G.J."/>
            <person name="Szarkandi J.G."/>
            <person name="Papp V."/>
            <person name="Albert L."/>
            <person name="Andreopoulos W."/>
            <person name="Angelini C."/>
            <person name="Antonin V."/>
            <person name="Barry K.W."/>
            <person name="Bougher N.L."/>
            <person name="Buchanan P."/>
            <person name="Buyck B."/>
            <person name="Bense V."/>
            <person name="Catcheside P."/>
            <person name="Chovatia M."/>
            <person name="Cooper J."/>
            <person name="Damon W."/>
            <person name="Desjardin D."/>
            <person name="Finy P."/>
            <person name="Geml J."/>
            <person name="Haridas S."/>
            <person name="Hughes K."/>
            <person name="Justo A."/>
            <person name="Karasinski D."/>
            <person name="Kautmanova I."/>
            <person name="Kiss B."/>
            <person name="Kocsube S."/>
            <person name="Kotiranta H."/>
            <person name="LaButti K.M."/>
            <person name="Lechner B.E."/>
            <person name="Liimatainen K."/>
            <person name="Lipzen A."/>
            <person name="Lukacs Z."/>
            <person name="Mihaltcheva S."/>
            <person name="Morgado L.N."/>
            <person name="Niskanen T."/>
            <person name="Noordeloos M.E."/>
            <person name="Ohm R.A."/>
            <person name="Ortiz-Santana B."/>
            <person name="Ovrebo C."/>
            <person name="Racz N."/>
            <person name="Riley R."/>
            <person name="Savchenko A."/>
            <person name="Shiryaev A."/>
            <person name="Soop K."/>
            <person name="Spirin V."/>
            <person name="Szebenyi C."/>
            <person name="Tomsovsky M."/>
            <person name="Tulloss R.E."/>
            <person name="Uehling J."/>
            <person name="Grigoriev I.V."/>
            <person name="Vagvolgyi C."/>
            <person name="Papp T."/>
            <person name="Martin F.M."/>
            <person name="Miettinen O."/>
            <person name="Hibbett D.S."/>
            <person name="Nagy L.G."/>
        </authorList>
    </citation>
    <scope>NUCLEOTIDE SEQUENCE [LARGE SCALE GENOMIC DNA]</scope>
    <source>
        <strain evidence="1 2">CBS 166.37</strain>
    </source>
</reference>
<dbReference type="EMBL" id="ML213606">
    <property type="protein sequence ID" value="TFK37775.1"/>
    <property type="molecule type" value="Genomic_DNA"/>
</dbReference>
<name>A0A5C3LYL6_9AGAR</name>
<evidence type="ECO:0000313" key="2">
    <source>
        <dbReference type="Proteomes" id="UP000308652"/>
    </source>
</evidence>
<proteinExistence type="predicted"/>
<accession>A0A5C3LYL6</accession>
<dbReference type="SUPFAM" id="SSF48452">
    <property type="entry name" value="TPR-like"/>
    <property type="match status" value="1"/>
</dbReference>
<evidence type="ECO:0008006" key="3">
    <source>
        <dbReference type="Google" id="ProtNLM"/>
    </source>
</evidence>
<sequence length="102" mass="10988">MAFMSLSEAPISCGYINGALHSLNESEALARGTGNPLLESMCILIRARAYMLLGRLEEASMLCDHAIQTSDALGLNSFAAVERMIQRFYADTSARSLIGISS</sequence>
<protein>
    <recommendedName>
        <fullName evidence="3">MalT-like TPR region domain-containing protein</fullName>
    </recommendedName>
</protein>
<keyword evidence="2" id="KW-1185">Reference proteome</keyword>
<evidence type="ECO:0000313" key="1">
    <source>
        <dbReference type="EMBL" id="TFK37775.1"/>
    </source>
</evidence>
<dbReference type="InterPro" id="IPR011990">
    <property type="entry name" value="TPR-like_helical_dom_sf"/>
</dbReference>
<gene>
    <name evidence="1" type="ORF">BDQ12DRAFT_723855</name>
</gene>
<organism evidence="1 2">
    <name type="scientific">Crucibulum laeve</name>
    <dbReference type="NCBI Taxonomy" id="68775"/>
    <lineage>
        <taxon>Eukaryota</taxon>
        <taxon>Fungi</taxon>
        <taxon>Dikarya</taxon>
        <taxon>Basidiomycota</taxon>
        <taxon>Agaricomycotina</taxon>
        <taxon>Agaricomycetes</taxon>
        <taxon>Agaricomycetidae</taxon>
        <taxon>Agaricales</taxon>
        <taxon>Agaricineae</taxon>
        <taxon>Nidulariaceae</taxon>
        <taxon>Crucibulum</taxon>
    </lineage>
</organism>
<dbReference type="AlphaFoldDB" id="A0A5C3LYL6"/>